<feature type="transmembrane region" description="Helical" evidence="6">
    <location>
        <begin position="160"/>
        <end position="182"/>
    </location>
</feature>
<dbReference type="EMBL" id="FLAC01000034">
    <property type="protein sequence ID" value="SAQ12346.1"/>
    <property type="molecule type" value="Genomic_DNA"/>
</dbReference>
<dbReference type="Pfam" id="PF01292">
    <property type="entry name" value="Ni_hydr_CYTB"/>
    <property type="match status" value="1"/>
</dbReference>
<evidence type="ECO:0000256" key="1">
    <source>
        <dbReference type="ARBA" id="ARBA00004651"/>
    </source>
</evidence>
<evidence type="ECO:0000256" key="5">
    <source>
        <dbReference type="ARBA" id="ARBA00023136"/>
    </source>
</evidence>
<protein>
    <submittedName>
        <fullName evidence="8">Cytochrome b(N-terminal)/b6/petB</fullName>
    </submittedName>
</protein>
<dbReference type="InterPro" id="IPR016174">
    <property type="entry name" value="Di-haem_cyt_TM"/>
</dbReference>
<keyword evidence="5 6" id="KW-0472">Membrane</keyword>
<accession>A0A8G2A393</accession>
<comment type="subcellular location">
    <subcellularLocation>
        <location evidence="1">Cell membrane</location>
        <topology evidence="1">Multi-pass membrane protein</topology>
    </subcellularLocation>
</comment>
<feature type="transmembrane region" description="Helical" evidence="6">
    <location>
        <begin position="115"/>
        <end position="140"/>
    </location>
</feature>
<keyword evidence="3 6" id="KW-0812">Transmembrane</keyword>
<gene>
    <name evidence="8" type="ORF">SAMEA2273876_05226</name>
</gene>
<organism evidence="8 9">
    <name type="scientific">Raoultella planticola</name>
    <name type="common">Klebsiella planticola</name>
    <dbReference type="NCBI Taxonomy" id="575"/>
    <lineage>
        <taxon>Bacteria</taxon>
        <taxon>Pseudomonadati</taxon>
        <taxon>Pseudomonadota</taxon>
        <taxon>Gammaproteobacteria</taxon>
        <taxon>Enterobacterales</taxon>
        <taxon>Enterobacteriaceae</taxon>
        <taxon>Klebsiella/Raoultella group</taxon>
        <taxon>Raoultella</taxon>
    </lineage>
</organism>
<name>A0A8G2A393_RAOPL</name>
<dbReference type="AlphaFoldDB" id="A0A8G2A393"/>
<evidence type="ECO:0000313" key="9">
    <source>
        <dbReference type="Proteomes" id="UP000078124"/>
    </source>
</evidence>
<feature type="transmembrane region" description="Helical" evidence="6">
    <location>
        <begin position="54"/>
        <end position="76"/>
    </location>
</feature>
<evidence type="ECO:0000256" key="4">
    <source>
        <dbReference type="ARBA" id="ARBA00022989"/>
    </source>
</evidence>
<keyword evidence="4 6" id="KW-1133">Transmembrane helix</keyword>
<reference evidence="8 9" key="1">
    <citation type="submission" date="2016-05" db="EMBL/GenBank/DDBJ databases">
        <authorList>
            <consortium name="Pathogen Informatics"/>
        </authorList>
    </citation>
    <scope>NUCLEOTIDE SEQUENCE [LARGE SCALE GENOMIC DNA]</scope>
    <source>
        <strain evidence="8 9">2880STDY5682802</strain>
    </source>
</reference>
<evidence type="ECO:0000256" key="6">
    <source>
        <dbReference type="SAM" id="Phobius"/>
    </source>
</evidence>
<evidence type="ECO:0000313" key="8">
    <source>
        <dbReference type="EMBL" id="SAQ12346.1"/>
    </source>
</evidence>
<dbReference type="Gene3D" id="1.20.950.20">
    <property type="entry name" value="Transmembrane di-heme cytochromes, Chain C"/>
    <property type="match status" value="1"/>
</dbReference>
<evidence type="ECO:0000259" key="7">
    <source>
        <dbReference type="Pfam" id="PF01292"/>
    </source>
</evidence>
<dbReference type="SUPFAM" id="SSF81342">
    <property type="entry name" value="Transmembrane di-heme cytochromes"/>
    <property type="match status" value="1"/>
</dbReference>
<comment type="caution">
    <text evidence="8">The sequence shown here is derived from an EMBL/GenBank/DDBJ whole genome shotgun (WGS) entry which is preliminary data.</text>
</comment>
<dbReference type="InterPro" id="IPR011577">
    <property type="entry name" value="Cyt_b561_bac/Ni-Hgenase"/>
</dbReference>
<sequence length="194" mass="21500">MMKDRLCNALPHRDTPFFRALHISVAVLVLLQIINSDFTESEALGDVNLAGFMTWFHVISGFTLIALGIVMLIWMLTQRGFHYYFAWLTLDFRGMAADLKTLIALRLPDAHAGGVAAFIQGLGVLALLGVALCGGLWFVLNTAFGPSSALAHDVLGLHRFLTVFIETYFWAHGAMGLLHIFLKVRSQRNNPVTE</sequence>
<feature type="domain" description="Cytochrome b561 bacterial/Ni-hydrogenase" evidence="7">
    <location>
        <begin position="15"/>
        <end position="182"/>
    </location>
</feature>
<keyword evidence="2" id="KW-1003">Cell membrane</keyword>
<dbReference type="GO" id="GO:0009055">
    <property type="term" value="F:electron transfer activity"/>
    <property type="evidence" value="ECO:0007669"/>
    <property type="project" value="InterPro"/>
</dbReference>
<evidence type="ECO:0000256" key="3">
    <source>
        <dbReference type="ARBA" id="ARBA00022692"/>
    </source>
</evidence>
<dbReference type="GO" id="GO:0022904">
    <property type="term" value="P:respiratory electron transport chain"/>
    <property type="evidence" value="ECO:0007669"/>
    <property type="project" value="InterPro"/>
</dbReference>
<proteinExistence type="predicted"/>
<dbReference type="GO" id="GO:0005886">
    <property type="term" value="C:plasma membrane"/>
    <property type="evidence" value="ECO:0007669"/>
    <property type="project" value="UniProtKB-SubCell"/>
</dbReference>
<evidence type="ECO:0000256" key="2">
    <source>
        <dbReference type="ARBA" id="ARBA00022475"/>
    </source>
</evidence>
<feature type="transmembrane region" description="Helical" evidence="6">
    <location>
        <begin position="16"/>
        <end position="34"/>
    </location>
</feature>
<dbReference type="Proteomes" id="UP000078124">
    <property type="component" value="Unassembled WGS sequence"/>
</dbReference>